<dbReference type="GO" id="GO:0050661">
    <property type="term" value="F:NADP binding"/>
    <property type="evidence" value="ECO:0007669"/>
    <property type="project" value="InterPro"/>
</dbReference>
<keyword evidence="2" id="KW-0285">Flavoprotein</keyword>
<comment type="caution">
    <text evidence="5">The sequence shown here is derived from an EMBL/GenBank/DDBJ whole genome shotgun (WGS) entry which is preliminary data.</text>
</comment>
<name>A0A4S8SBK2_AURPU</name>
<evidence type="ECO:0000313" key="5">
    <source>
        <dbReference type="EMBL" id="THV67802.1"/>
    </source>
</evidence>
<dbReference type="GO" id="GO:0004499">
    <property type="term" value="F:N,N-dimethylaniline monooxygenase activity"/>
    <property type="evidence" value="ECO:0007669"/>
    <property type="project" value="InterPro"/>
</dbReference>
<dbReference type="AlphaFoldDB" id="A0A4S8SBK2"/>
<sequence>MQRAVRSFIRHQSSFLLKPRANMTAIAAVRGNGIGDLVDRKAPAVGVIETIQDSTKNTDPAGRHVSEDDWVYPYPTDFKLSEHPIDDIRKLKVAVIGAGLAGVTAGALLPAKVPGIQLTILEKNSDVGGTWFENRYPGVRCDIPANVYQTSFAPTSQWSEEYARGPEILAYWKRITDRYDVYNNIRFEVKVLKAEWEPQKAQWGLQHKDLKTGYFDFVISAIGHFNEWKLPDYPGRAIQMLTHFTSPGIDQYKGHLRHSSNWDPTFDPTGKRVATIGNGASGIQVTPELQKVVSHVDHYARSPTWIAGSFNGSARERQATPLSFTPEELESFKDPATYLKFRKELEGPFFRRFDAVLRDSETSKNAARDFRELMRKRLVDKPELLDQIVPDFPPHCRRLTPGPGYLEALTKPNVAFIQTPISHFTHNGIVTQDGVHRPVDAVICSTGANVDFSPPFPIIAGDLDLSRDWKPDGKFGWPYSYIGLATPGFPNLLQLHGPNAAGASGSVPHSVESQVAYIAKVLRKASSQGIATIQPSKAAADDFVTYCDAFFPRTTFSRKCSSWADGRRPGGRIHGLWPGSASHLAVVRREPRWEDWEYTYVRPENRFAYWGNGWTRRELDPDSDTTAHLKLPEDVDLRDLHERWWDL</sequence>
<dbReference type="Pfam" id="PF00743">
    <property type="entry name" value="FMO-like"/>
    <property type="match status" value="1"/>
</dbReference>
<keyword evidence="3" id="KW-0274">FAD</keyword>
<dbReference type="PANTHER" id="PTHR42877:SF6">
    <property type="entry name" value="MONOOXYGENASE, PUTATIVE (AFU_ORTHOLOGUE AFUA_3G15050)-RELATED"/>
    <property type="match status" value="1"/>
</dbReference>
<dbReference type="Gene3D" id="3.50.50.60">
    <property type="entry name" value="FAD/NAD(P)-binding domain"/>
    <property type="match status" value="3"/>
</dbReference>
<keyword evidence="4" id="KW-0560">Oxidoreductase</keyword>
<comment type="similarity">
    <text evidence="1">Belongs to the FAD-binding monooxygenase family.</text>
</comment>
<dbReference type="GO" id="GO:0050660">
    <property type="term" value="F:flavin adenine dinucleotide binding"/>
    <property type="evidence" value="ECO:0007669"/>
    <property type="project" value="InterPro"/>
</dbReference>
<dbReference type="PANTHER" id="PTHR42877">
    <property type="entry name" value="L-ORNITHINE N(5)-MONOOXYGENASE-RELATED"/>
    <property type="match status" value="1"/>
</dbReference>
<dbReference type="InterPro" id="IPR020946">
    <property type="entry name" value="Flavin_mOase-like"/>
</dbReference>
<organism evidence="5 6">
    <name type="scientific">Aureobasidium pullulans</name>
    <name type="common">Black yeast</name>
    <name type="synonym">Pullularia pullulans</name>
    <dbReference type="NCBI Taxonomy" id="5580"/>
    <lineage>
        <taxon>Eukaryota</taxon>
        <taxon>Fungi</taxon>
        <taxon>Dikarya</taxon>
        <taxon>Ascomycota</taxon>
        <taxon>Pezizomycotina</taxon>
        <taxon>Dothideomycetes</taxon>
        <taxon>Dothideomycetidae</taxon>
        <taxon>Dothideales</taxon>
        <taxon>Saccotheciaceae</taxon>
        <taxon>Aureobasidium</taxon>
    </lineage>
</organism>
<gene>
    <name evidence="5" type="ORF">D6D28_07208</name>
</gene>
<dbReference type="InterPro" id="IPR036188">
    <property type="entry name" value="FAD/NAD-bd_sf"/>
</dbReference>
<evidence type="ECO:0000256" key="2">
    <source>
        <dbReference type="ARBA" id="ARBA00022630"/>
    </source>
</evidence>
<evidence type="ECO:0000313" key="6">
    <source>
        <dbReference type="Proteomes" id="UP000304951"/>
    </source>
</evidence>
<evidence type="ECO:0000256" key="1">
    <source>
        <dbReference type="ARBA" id="ARBA00010139"/>
    </source>
</evidence>
<dbReference type="Proteomes" id="UP000304951">
    <property type="component" value="Unassembled WGS sequence"/>
</dbReference>
<dbReference type="SUPFAM" id="SSF51905">
    <property type="entry name" value="FAD/NAD(P)-binding domain"/>
    <property type="match status" value="3"/>
</dbReference>
<accession>A0A4S8SBK2</accession>
<dbReference type="EMBL" id="QZAF01000375">
    <property type="protein sequence ID" value="THV67802.1"/>
    <property type="molecule type" value="Genomic_DNA"/>
</dbReference>
<evidence type="ECO:0000256" key="3">
    <source>
        <dbReference type="ARBA" id="ARBA00022827"/>
    </source>
</evidence>
<evidence type="ECO:0000256" key="4">
    <source>
        <dbReference type="ARBA" id="ARBA00023002"/>
    </source>
</evidence>
<proteinExistence type="inferred from homology"/>
<reference evidence="5 6" key="1">
    <citation type="submission" date="2018-10" db="EMBL/GenBank/DDBJ databases">
        <title>Fifty Aureobasidium pullulans genomes reveal a recombining polyextremotolerant generalist.</title>
        <authorList>
            <person name="Gostincar C."/>
            <person name="Turk M."/>
            <person name="Zajc J."/>
            <person name="Gunde-Cimerman N."/>
        </authorList>
    </citation>
    <scope>NUCLEOTIDE SEQUENCE [LARGE SCALE GENOMIC DNA]</scope>
    <source>
        <strain evidence="5 6">EXF-11900</strain>
    </source>
</reference>
<dbReference type="InterPro" id="IPR051209">
    <property type="entry name" value="FAD-bind_Monooxygenase_sf"/>
</dbReference>
<protein>
    <submittedName>
        <fullName evidence="5">FAD/NAD(P)-binding domain-containing protein</fullName>
    </submittedName>
</protein>